<evidence type="ECO:0000256" key="1">
    <source>
        <dbReference type="ARBA" id="ARBA00022679"/>
    </source>
</evidence>
<comment type="caution">
    <text evidence="5">The sequence shown here is derived from an EMBL/GenBank/DDBJ whole genome shotgun (WGS) entry which is preliminary data.</text>
</comment>
<evidence type="ECO:0000313" key="6">
    <source>
        <dbReference type="Proteomes" id="UP000280296"/>
    </source>
</evidence>
<dbReference type="Gene3D" id="3.40.50.2000">
    <property type="entry name" value="Glycogen Phosphorylase B"/>
    <property type="match status" value="2"/>
</dbReference>
<dbReference type="OrthoDB" id="283384at2"/>
<evidence type="ECO:0000256" key="2">
    <source>
        <dbReference type="SAM" id="MobiDB-lite"/>
    </source>
</evidence>
<gene>
    <name evidence="5" type="ORF">TsocGM_04205</name>
</gene>
<dbReference type="GO" id="GO:0009103">
    <property type="term" value="P:lipopolysaccharide biosynthetic process"/>
    <property type="evidence" value="ECO:0007669"/>
    <property type="project" value="TreeGrafter"/>
</dbReference>
<dbReference type="AlphaFoldDB" id="A0A432MNN7"/>
<dbReference type="InterPro" id="IPR028098">
    <property type="entry name" value="Glyco_trans_4-like_N"/>
</dbReference>
<dbReference type="EMBL" id="RYZH01000005">
    <property type="protein sequence ID" value="RUL89063.1"/>
    <property type="molecule type" value="Genomic_DNA"/>
</dbReference>
<feature type="domain" description="Glycosyltransferase subfamily 4-like N-terminal" evidence="4">
    <location>
        <begin position="52"/>
        <end position="214"/>
    </location>
</feature>
<dbReference type="Pfam" id="PF13579">
    <property type="entry name" value="Glyco_trans_4_4"/>
    <property type="match status" value="1"/>
</dbReference>
<evidence type="ECO:0000259" key="4">
    <source>
        <dbReference type="Pfam" id="PF13579"/>
    </source>
</evidence>
<keyword evidence="1 5" id="KW-0808">Transferase</keyword>
<reference evidence="5 6" key="1">
    <citation type="submission" date="2018-12" db="EMBL/GenBank/DDBJ databases">
        <authorList>
            <person name="Toschakov S.V."/>
        </authorList>
    </citation>
    <scope>NUCLEOTIDE SEQUENCE [LARGE SCALE GENOMIC DNA]</scope>
    <source>
        <strain evidence="5 6">GM2012</strain>
    </source>
</reference>
<reference evidence="5 6" key="2">
    <citation type="submission" date="2019-01" db="EMBL/GenBank/DDBJ databases">
        <title>Tautonia sociabilis, a novel thermotolerant planctomycete of Isosphaeraceae family, isolated from a 4000 m deep subterranean habitat.</title>
        <authorList>
            <person name="Kovaleva O.L."/>
            <person name="Elcheninov A.G."/>
            <person name="Van Heerden E."/>
            <person name="Toshchakov S.V."/>
            <person name="Novikov A."/>
            <person name="Bonch-Osmolovskaya E.A."/>
            <person name="Kublanov I.V."/>
        </authorList>
    </citation>
    <scope>NUCLEOTIDE SEQUENCE [LARGE SCALE GENOMIC DNA]</scope>
    <source>
        <strain evidence="5 6">GM2012</strain>
    </source>
</reference>
<dbReference type="Proteomes" id="UP000280296">
    <property type="component" value="Unassembled WGS sequence"/>
</dbReference>
<dbReference type="PANTHER" id="PTHR46401:SF2">
    <property type="entry name" value="GLYCOSYLTRANSFERASE WBBK-RELATED"/>
    <property type="match status" value="1"/>
</dbReference>
<feature type="region of interest" description="Disordered" evidence="2">
    <location>
        <begin position="1"/>
        <end position="28"/>
    </location>
</feature>
<keyword evidence="6" id="KW-1185">Reference proteome</keyword>
<dbReference type="Pfam" id="PF00534">
    <property type="entry name" value="Glycos_transf_1"/>
    <property type="match status" value="1"/>
</dbReference>
<evidence type="ECO:0000313" key="5">
    <source>
        <dbReference type="EMBL" id="RUL89063.1"/>
    </source>
</evidence>
<dbReference type="CDD" id="cd03801">
    <property type="entry name" value="GT4_PimA-like"/>
    <property type="match status" value="1"/>
</dbReference>
<dbReference type="PANTHER" id="PTHR46401">
    <property type="entry name" value="GLYCOSYLTRANSFERASE WBBK-RELATED"/>
    <property type="match status" value="1"/>
</dbReference>
<evidence type="ECO:0000259" key="3">
    <source>
        <dbReference type="Pfam" id="PF00534"/>
    </source>
</evidence>
<dbReference type="SUPFAM" id="SSF53756">
    <property type="entry name" value="UDP-Glycosyltransferase/glycogen phosphorylase"/>
    <property type="match status" value="1"/>
</dbReference>
<dbReference type="InterPro" id="IPR001296">
    <property type="entry name" value="Glyco_trans_1"/>
</dbReference>
<accession>A0A432MNN7</accession>
<proteinExistence type="predicted"/>
<dbReference type="GO" id="GO:0016757">
    <property type="term" value="F:glycosyltransferase activity"/>
    <property type="evidence" value="ECO:0007669"/>
    <property type="project" value="InterPro"/>
</dbReference>
<name>A0A432MNN7_9BACT</name>
<organism evidence="5 6">
    <name type="scientific">Tautonia sociabilis</name>
    <dbReference type="NCBI Taxonomy" id="2080755"/>
    <lineage>
        <taxon>Bacteria</taxon>
        <taxon>Pseudomonadati</taxon>
        <taxon>Planctomycetota</taxon>
        <taxon>Planctomycetia</taxon>
        <taxon>Isosphaerales</taxon>
        <taxon>Isosphaeraceae</taxon>
        <taxon>Tautonia</taxon>
    </lineage>
</organism>
<protein>
    <submittedName>
        <fullName evidence="5">Glycosyltransferase</fullName>
    </submittedName>
</protein>
<sequence length="421" mass="47026">MSSAHAPPFWRRRFPPAPHRDSIATGRPALRRRTDRMRVLVAIPTTNQMYSGIGRAIIELSTRLRDRIAFTFAIDDRDPRSLRRVHDFAAPLGFPMLVGPHRFEPDCIEPLNVQLPEILSNDRWDAVELVGFANAATGRAVLDHLDDRTALCYTPHDQPLWTVPMSPEQEGNVAAVHRRVLDRADVVLADSEAERAALRRLAPGRLNCVTLPLGCDFDAFAAGPADRPPRLLFVGDLAEIRKRFDRVIDLFSRILERRPEYRLVVIGNRSDASAGLIPEAIRHAVELRGYVSESELRAAYASSRALVLLSDVEAFGLPILEALASGTPVLLGRLETTASLFSDCPGAHFCPLDDPEGTFAVADRLLADWRSAVASARADRPRLRSCFDWAPLADRKWQALSAAWARRNAWDWRRDDARNAC</sequence>
<dbReference type="RefSeq" id="WP_126724057.1">
    <property type="nucleotide sequence ID" value="NZ_RYZH01000005.1"/>
</dbReference>
<feature type="domain" description="Glycosyl transferase family 1" evidence="3">
    <location>
        <begin position="222"/>
        <end position="343"/>
    </location>
</feature>